<dbReference type="RefSeq" id="XP_004514555.1">
    <property type="nucleotide sequence ID" value="XM_004514498.3"/>
</dbReference>
<dbReference type="AlphaFoldDB" id="A0A1S2Z3S9"/>
<organism evidence="17 18">
    <name type="scientific">Cicer arietinum</name>
    <name type="common">Chickpea</name>
    <name type="synonym">Garbanzo</name>
    <dbReference type="NCBI Taxonomy" id="3827"/>
    <lineage>
        <taxon>Eukaryota</taxon>
        <taxon>Viridiplantae</taxon>
        <taxon>Streptophyta</taxon>
        <taxon>Embryophyta</taxon>
        <taxon>Tracheophyta</taxon>
        <taxon>Spermatophyta</taxon>
        <taxon>Magnoliopsida</taxon>
        <taxon>eudicotyledons</taxon>
        <taxon>Gunneridae</taxon>
        <taxon>Pentapetalae</taxon>
        <taxon>rosids</taxon>
        <taxon>fabids</taxon>
        <taxon>Fabales</taxon>
        <taxon>Fabaceae</taxon>
        <taxon>Papilionoideae</taxon>
        <taxon>50 kb inversion clade</taxon>
        <taxon>NPAAA clade</taxon>
        <taxon>Hologalegina</taxon>
        <taxon>IRL clade</taxon>
        <taxon>Cicereae</taxon>
        <taxon>Cicer</taxon>
    </lineage>
</organism>
<dbReference type="OrthoDB" id="6614653at2759"/>
<evidence type="ECO:0000256" key="13">
    <source>
        <dbReference type="ARBA" id="ARBA00066586"/>
    </source>
</evidence>
<evidence type="ECO:0000256" key="5">
    <source>
        <dbReference type="ARBA" id="ARBA00022723"/>
    </source>
</evidence>
<evidence type="ECO:0000313" key="17">
    <source>
        <dbReference type="Proteomes" id="UP000087171"/>
    </source>
</evidence>
<dbReference type="InterPro" id="IPR027450">
    <property type="entry name" value="AlkB-like"/>
</dbReference>
<evidence type="ECO:0000256" key="3">
    <source>
        <dbReference type="ARBA" id="ARBA00007879"/>
    </source>
</evidence>
<dbReference type="Gene3D" id="2.60.120.590">
    <property type="entry name" value="Alpha-ketoglutarate-dependent dioxygenase AlkB-like"/>
    <property type="match status" value="1"/>
</dbReference>
<evidence type="ECO:0000256" key="1">
    <source>
        <dbReference type="ARBA" id="ARBA00004123"/>
    </source>
</evidence>
<comment type="subcellular location">
    <subcellularLocation>
        <location evidence="2">Cytoplasm</location>
    </subcellularLocation>
    <subcellularLocation>
        <location evidence="1">Nucleus</location>
    </subcellularLocation>
</comment>
<keyword evidence="6" id="KW-0227">DNA damage</keyword>
<feature type="binding site" evidence="14">
    <location>
        <position position="391"/>
    </location>
    <ligand>
        <name>Fe cation</name>
        <dbReference type="ChEBI" id="CHEBI:24875"/>
        <note>catalytic</note>
    </ligand>
</feature>
<accession>A0A1S2Z3S9</accession>
<feature type="binding site" evidence="14">
    <location>
        <position position="449"/>
    </location>
    <ligand>
        <name>Fe cation</name>
        <dbReference type="ChEBI" id="CHEBI:24875"/>
        <note>catalytic</note>
    </ligand>
</feature>
<evidence type="ECO:0000259" key="16">
    <source>
        <dbReference type="PROSITE" id="PS51471"/>
    </source>
</evidence>
<dbReference type="GO" id="GO:0006281">
    <property type="term" value="P:DNA repair"/>
    <property type="evidence" value="ECO:0007669"/>
    <property type="project" value="UniProtKB-KW"/>
</dbReference>
<dbReference type="KEGG" id="cam:101492962"/>
<keyword evidence="5 14" id="KW-0479">Metal-binding</keyword>
<keyword evidence="9 14" id="KW-0408">Iron</keyword>
<dbReference type="GO" id="GO:0141131">
    <property type="term" value="F:DNA N6-methyladenine demethylase activity"/>
    <property type="evidence" value="ECO:0007669"/>
    <property type="project" value="UniProtKB-EC"/>
</dbReference>
<keyword evidence="7" id="KW-0223">Dioxygenase</keyword>
<keyword evidence="4" id="KW-0963">Cytoplasm</keyword>
<feature type="domain" description="Fe2OG dioxygenase" evidence="16">
    <location>
        <begin position="371"/>
        <end position="481"/>
    </location>
</feature>
<feature type="region of interest" description="Disordered" evidence="15">
    <location>
        <begin position="104"/>
        <end position="132"/>
    </location>
</feature>
<evidence type="ECO:0000256" key="2">
    <source>
        <dbReference type="ARBA" id="ARBA00004496"/>
    </source>
</evidence>
<keyword evidence="8" id="KW-0560">Oxidoreductase</keyword>
<dbReference type="GO" id="GO:0008198">
    <property type="term" value="F:ferrous iron binding"/>
    <property type="evidence" value="ECO:0007669"/>
    <property type="project" value="TreeGrafter"/>
</dbReference>
<dbReference type="GO" id="GO:0035515">
    <property type="term" value="F:oxidative RNA demethylase activity"/>
    <property type="evidence" value="ECO:0007669"/>
    <property type="project" value="TreeGrafter"/>
</dbReference>
<evidence type="ECO:0000256" key="12">
    <source>
        <dbReference type="ARBA" id="ARBA00052047"/>
    </source>
</evidence>
<evidence type="ECO:0000256" key="10">
    <source>
        <dbReference type="ARBA" id="ARBA00023204"/>
    </source>
</evidence>
<reference evidence="18" key="1">
    <citation type="submission" date="2025-08" db="UniProtKB">
        <authorList>
            <consortium name="RefSeq"/>
        </authorList>
    </citation>
    <scope>IDENTIFICATION</scope>
    <source>
        <tissue evidence="18">Etiolated seedlings</tissue>
    </source>
</reference>
<dbReference type="Proteomes" id="UP000087171">
    <property type="component" value="Unplaced"/>
</dbReference>
<dbReference type="PANTHER" id="PTHR16557:SF10">
    <property type="entry name" value="2-OXOGLUTARATE-DEPENDENT DIOXYGENASE FAMILY PROTEIN"/>
    <property type="match status" value="1"/>
</dbReference>
<evidence type="ECO:0000313" key="18">
    <source>
        <dbReference type="RefSeq" id="XP_004514555.1"/>
    </source>
</evidence>
<evidence type="ECO:0000256" key="4">
    <source>
        <dbReference type="ARBA" id="ARBA00022490"/>
    </source>
</evidence>
<dbReference type="GO" id="GO:0005737">
    <property type="term" value="C:cytoplasm"/>
    <property type="evidence" value="ECO:0007669"/>
    <property type="project" value="UniProtKB-SubCell"/>
</dbReference>
<sequence length="481" mass="54144">MPILASRRLTLISLTSSFHSPLSLQRHFFLRFFSNKMAMDRINNDSAKSSLPEPLPGNGENVDANVIPDNPLSNIFHENEKYFMVGTIPVLLNRNTKKNSLLLSTNPRCMSSDTKRPELMSSCDHLPSTPTSTVSEKRKFKRICCLDLGFGQGNGNNSSESSFCSSSDDNNSNISTTKTLSLAAKFNRHRKESPKPSHFFKMDDAASANKRYNHRQRKINHDICFHGKRNFDLIGSPLLEQNMENCSEMQEGGINDRILRPGMVLLKHHLTHDEQVEIVKNCRNLGLGPGGFYQPGYADGAKLRLTMMCLGMDWDPQTRKYGYKRVVDGSKPPSIPNFFSKLVIRALQEAHRLINQECEISYVEDILPSMTPDICIVNFYTTRGRLGLHQDRDESRESLQKGLPVVSFSVGDTAEFLYGDNRNIEKAENALLESGDVLIFGGESRHVFHGISSIIPNSAPNELLHDTCLCPGRLNLTFRQY</sequence>
<evidence type="ECO:0000256" key="6">
    <source>
        <dbReference type="ARBA" id="ARBA00022763"/>
    </source>
</evidence>
<dbReference type="eggNOG" id="KOG2731">
    <property type="taxonomic scope" value="Eukaryota"/>
</dbReference>
<dbReference type="GO" id="GO:0035513">
    <property type="term" value="P:oxidative RNA demethylation"/>
    <property type="evidence" value="ECO:0007669"/>
    <property type="project" value="TreeGrafter"/>
</dbReference>
<evidence type="ECO:0000256" key="14">
    <source>
        <dbReference type="PIRSR" id="PIRSR604574-2"/>
    </source>
</evidence>
<dbReference type="PANTHER" id="PTHR16557">
    <property type="entry name" value="ALKYLATED DNA REPAIR PROTEIN ALKB-RELATED"/>
    <property type="match status" value="1"/>
</dbReference>
<proteinExistence type="inferred from homology"/>
<keyword evidence="11" id="KW-0539">Nucleus</keyword>
<dbReference type="SUPFAM" id="SSF51197">
    <property type="entry name" value="Clavaminate synthase-like"/>
    <property type="match status" value="1"/>
</dbReference>
<evidence type="ECO:0000256" key="9">
    <source>
        <dbReference type="ARBA" id="ARBA00023004"/>
    </source>
</evidence>
<dbReference type="InterPro" id="IPR037151">
    <property type="entry name" value="AlkB-like_sf"/>
</dbReference>
<evidence type="ECO:0000256" key="8">
    <source>
        <dbReference type="ARBA" id="ARBA00023002"/>
    </source>
</evidence>
<dbReference type="Pfam" id="PF13532">
    <property type="entry name" value="2OG-FeII_Oxy_2"/>
    <property type="match status" value="1"/>
</dbReference>
<evidence type="ECO:0000256" key="15">
    <source>
        <dbReference type="SAM" id="MobiDB-lite"/>
    </source>
</evidence>
<dbReference type="PROSITE" id="PS51471">
    <property type="entry name" value="FE2OG_OXY"/>
    <property type="match status" value="1"/>
</dbReference>
<protein>
    <recommendedName>
        <fullName evidence="13">DNA N(6)-methyladenine demethylase</fullName>
        <ecNumber evidence="13">1.14.11.51</ecNumber>
    </recommendedName>
</protein>
<keyword evidence="17" id="KW-1185">Reference proteome</keyword>
<evidence type="ECO:0000256" key="11">
    <source>
        <dbReference type="ARBA" id="ARBA00023242"/>
    </source>
</evidence>
<dbReference type="GO" id="GO:0005634">
    <property type="term" value="C:nucleus"/>
    <property type="evidence" value="ECO:0007669"/>
    <property type="project" value="UniProtKB-SubCell"/>
</dbReference>
<dbReference type="FunFam" id="2.60.120.590:FF:000013">
    <property type="entry name" value="2-oxoglutarate-dependent dioxygenase family protein"/>
    <property type="match status" value="1"/>
</dbReference>
<comment type="cofactor">
    <cofactor evidence="14">
        <name>Fe(2+)</name>
        <dbReference type="ChEBI" id="CHEBI:29033"/>
    </cofactor>
    <text evidence="14">Binds 1 Fe(2+) ion per subunit.</text>
</comment>
<dbReference type="GO" id="GO:0035516">
    <property type="term" value="F:broad specificity oxidative DNA demethylase activity"/>
    <property type="evidence" value="ECO:0007669"/>
    <property type="project" value="TreeGrafter"/>
</dbReference>
<evidence type="ECO:0000256" key="7">
    <source>
        <dbReference type="ARBA" id="ARBA00022964"/>
    </source>
</evidence>
<feature type="binding site" evidence="14">
    <location>
        <position position="389"/>
    </location>
    <ligand>
        <name>Fe cation</name>
        <dbReference type="ChEBI" id="CHEBI:24875"/>
        <note>catalytic</note>
    </ligand>
</feature>
<name>A0A1S2Z3S9_CICAR</name>
<dbReference type="PaxDb" id="3827-XP_004514555.1"/>
<dbReference type="InterPro" id="IPR004574">
    <property type="entry name" value="Alkb"/>
</dbReference>
<dbReference type="GeneID" id="101492962"/>
<keyword evidence="10" id="KW-0234">DNA repair</keyword>
<comment type="catalytic activity">
    <reaction evidence="12">
        <text>an N(6)-methyl-2'-deoxyadenosine in DNA + 2-oxoglutarate + O2 = a 2'-deoxyadenosine in DNA + formaldehyde + succinate + CO2</text>
        <dbReference type="Rhea" id="RHEA:49524"/>
        <dbReference type="Rhea" id="RHEA-COMP:12418"/>
        <dbReference type="Rhea" id="RHEA-COMP:12419"/>
        <dbReference type="ChEBI" id="CHEBI:15379"/>
        <dbReference type="ChEBI" id="CHEBI:16526"/>
        <dbReference type="ChEBI" id="CHEBI:16810"/>
        <dbReference type="ChEBI" id="CHEBI:16842"/>
        <dbReference type="ChEBI" id="CHEBI:30031"/>
        <dbReference type="ChEBI" id="CHEBI:90615"/>
        <dbReference type="ChEBI" id="CHEBI:90616"/>
        <dbReference type="EC" id="1.14.11.51"/>
    </reaction>
    <physiologicalReaction direction="left-to-right" evidence="12">
        <dbReference type="Rhea" id="RHEA:49525"/>
    </physiologicalReaction>
</comment>
<gene>
    <name evidence="18" type="primary">LOC101492962</name>
</gene>
<dbReference type="EC" id="1.14.11.51" evidence="13"/>
<dbReference type="InterPro" id="IPR005123">
    <property type="entry name" value="Oxoglu/Fe-dep_dioxygenase_dom"/>
</dbReference>
<comment type="similarity">
    <text evidence="3">Belongs to the alkB family.</text>
</comment>
<dbReference type="STRING" id="3827.A0A1S2Z3S9"/>